<proteinExistence type="predicted"/>
<evidence type="ECO:0000313" key="1">
    <source>
        <dbReference type="EMBL" id="KAI0046435.1"/>
    </source>
</evidence>
<sequence length="139" mass="15996">MRDFYTICNPGPGVPESPPEPKSEPKYEPMVTDPNAGLTPAEVERLEWFKEGIRSGKLFYEGLWLVSEAGGKDHRKEYWGLLDKNYSGVVKQSRASLKEAEPRFIQLAFDRAECQRIFLECWEIIADIEEQRRRAEGTS</sequence>
<gene>
    <name evidence="1" type="ORF">FA95DRAFT_1560068</name>
</gene>
<organism evidence="1 2">
    <name type="scientific">Auriscalpium vulgare</name>
    <dbReference type="NCBI Taxonomy" id="40419"/>
    <lineage>
        <taxon>Eukaryota</taxon>
        <taxon>Fungi</taxon>
        <taxon>Dikarya</taxon>
        <taxon>Basidiomycota</taxon>
        <taxon>Agaricomycotina</taxon>
        <taxon>Agaricomycetes</taxon>
        <taxon>Russulales</taxon>
        <taxon>Auriscalpiaceae</taxon>
        <taxon>Auriscalpium</taxon>
    </lineage>
</organism>
<evidence type="ECO:0000313" key="2">
    <source>
        <dbReference type="Proteomes" id="UP000814033"/>
    </source>
</evidence>
<dbReference type="Proteomes" id="UP000814033">
    <property type="component" value="Unassembled WGS sequence"/>
</dbReference>
<protein>
    <submittedName>
        <fullName evidence="1">Uncharacterized protein</fullName>
    </submittedName>
</protein>
<comment type="caution">
    <text evidence="1">The sequence shown here is derived from an EMBL/GenBank/DDBJ whole genome shotgun (WGS) entry which is preliminary data.</text>
</comment>
<reference evidence="1" key="1">
    <citation type="submission" date="2021-02" db="EMBL/GenBank/DDBJ databases">
        <authorList>
            <consortium name="DOE Joint Genome Institute"/>
            <person name="Ahrendt S."/>
            <person name="Looney B.P."/>
            <person name="Miyauchi S."/>
            <person name="Morin E."/>
            <person name="Drula E."/>
            <person name="Courty P.E."/>
            <person name="Chicoki N."/>
            <person name="Fauchery L."/>
            <person name="Kohler A."/>
            <person name="Kuo A."/>
            <person name="Labutti K."/>
            <person name="Pangilinan J."/>
            <person name="Lipzen A."/>
            <person name="Riley R."/>
            <person name="Andreopoulos W."/>
            <person name="He G."/>
            <person name="Johnson J."/>
            <person name="Barry K.W."/>
            <person name="Grigoriev I.V."/>
            <person name="Nagy L."/>
            <person name="Hibbett D."/>
            <person name="Henrissat B."/>
            <person name="Matheny P.B."/>
            <person name="Labbe J."/>
            <person name="Martin F."/>
        </authorList>
    </citation>
    <scope>NUCLEOTIDE SEQUENCE</scope>
    <source>
        <strain evidence="1">FP105234-sp</strain>
    </source>
</reference>
<keyword evidence="2" id="KW-1185">Reference proteome</keyword>
<dbReference type="EMBL" id="MU275925">
    <property type="protein sequence ID" value="KAI0046435.1"/>
    <property type="molecule type" value="Genomic_DNA"/>
</dbReference>
<reference evidence="1" key="2">
    <citation type="journal article" date="2022" name="New Phytol.">
        <title>Evolutionary transition to the ectomycorrhizal habit in the genomes of a hyperdiverse lineage of mushroom-forming fungi.</title>
        <authorList>
            <person name="Looney B."/>
            <person name="Miyauchi S."/>
            <person name="Morin E."/>
            <person name="Drula E."/>
            <person name="Courty P.E."/>
            <person name="Kohler A."/>
            <person name="Kuo A."/>
            <person name="LaButti K."/>
            <person name="Pangilinan J."/>
            <person name="Lipzen A."/>
            <person name="Riley R."/>
            <person name="Andreopoulos W."/>
            <person name="He G."/>
            <person name="Johnson J."/>
            <person name="Nolan M."/>
            <person name="Tritt A."/>
            <person name="Barry K.W."/>
            <person name="Grigoriev I.V."/>
            <person name="Nagy L.G."/>
            <person name="Hibbett D."/>
            <person name="Henrissat B."/>
            <person name="Matheny P.B."/>
            <person name="Labbe J."/>
            <person name="Martin F.M."/>
        </authorList>
    </citation>
    <scope>NUCLEOTIDE SEQUENCE</scope>
    <source>
        <strain evidence="1">FP105234-sp</strain>
    </source>
</reference>
<name>A0ACB8RR58_9AGAM</name>
<accession>A0ACB8RR58</accession>